<keyword evidence="4" id="KW-0325">Glycoprotein</keyword>
<dbReference type="OrthoDB" id="1697053at2759"/>
<reference evidence="9 10" key="1">
    <citation type="journal article" date="2018" name="Mol. Plant">
        <title>The genome of Artemisia annua provides insight into the evolution of Asteraceae family and artemisinin biosynthesis.</title>
        <authorList>
            <person name="Shen Q."/>
            <person name="Zhang L."/>
            <person name="Liao Z."/>
            <person name="Wang S."/>
            <person name="Yan T."/>
            <person name="Shi P."/>
            <person name="Liu M."/>
            <person name="Fu X."/>
            <person name="Pan Q."/>
            <person name="Wang Y."/>
            <person name="Lv Z."/>
            <person name="Lu X."/>
            <person name="Zhang F."/>
            <person name="Jiang W."/>
            <person name="Ma Y."/>
            <person name="Chen M."/>
            <person name="Hao X."/>
            <person name="Li L."/>
            <person name="Tang Y."/>
            <person name="Lv G."/>
            <person name="Zhou Y."/>
            <person name="Sun X."/>
            <person name="Brodelius P.E."/>
            <person name="Rose J.K.C."/>
            <person name="Tang K."/>
        </authorList>
    </citation>
    <scope>NUCLEOTIDE SEQUENCE [LARGE SCALE GENOMIC DNA]</scope>
    <source>
        <strain evidence="10">cv. Huhao1</strain>
        <tissue evidence="9">Leaf</tissue>
    </source>
</reference>
<protein>
    <recommendedName>
        <fullName evidence="2">non-specific serine/threonine protein kinase</fullName>
        <ecNumber evidence="2">2.7.11.1</ecNumber>
    </recommendedName>
</protein>
<dbReference type="Proteomes" id="UP000245207">
    <property type="component" value="Unassembled WGS sequence"/>
</dbReference>
<comment type="subcellular location">
    <subcellularLocation>
        <location evidence="1">Membrane</location>
        <topology evidence="1">Single-pass membrane protein</topology>
    </subcellularLocation>
</comment>
<evidence type="ECO:0000256" key="4">
    <source>
        <dbReference type="ARBA" id="ARBA00023180"/>
    </source>
</evidence>
<keyword evidence="9" id="KW-0808">Transferase</keyword>
<gene>
    <name evidence="9" type="ORF">CTI12_AA169980</name>
</gene>
<dbReference type="Pfam" id="PF13947">
    <property type="entry name" value="GUB_WAK_bind"/>
    <property type="match status" value="2"/>
</dbReference>
<dbReference type="InterPro" id="IPR025287">
    <property type="entry name" value="WAK_GUB"/>
</dbReference>
<comment type="caution">
    <text evidence="9">The sequence shown here is derived from an EMBL/GenBank/DDBJ whole genome shotgun (WGS) entry which is preliminary data.</text>
</comment>
<proteinExistence type="predicted"/>
<comment type="catalytic activity">
    <reaction evidence="5">
        <text>L-threonyl-[protein] + ATP = O-phospho-L-threonyl-[protein] + ADP + H(+)</text>
        <dbReference type="Rhea" id="RHEA:46608"/>
        <dbReference type="Rhea" id="RHEA-COMP:11060"/>
        <dbReference type="Rhea" id="RHEA-COMP:11605"/>
        <dbReference type="ChEBI" id="CHEBI:15378"/>
        <dbReference type="ChEBI" id="CHEBI:30013"/>
        <dbReference type="ChEBI" id="CHEBI:30616"/>
        <dbReference type="ChEBI" id="CHEBI:61977"/>
        <dbReference type="ChEBI" id="CHEBI:456216"/>
        <dbReference type="EC" id="2.7.11.1"/>
    </reaction>
</comment>
<dbReference type="EMBL" id="PKPP01001369">
    <property type="protein sequence ID" value="PWA83266.1"/>
    <property type="molecule type" value="Genomic_DNA"/>
</dbReference>
<dbReference type="AlphaFoldDB" id="A0A2U1PBY4"/>
<sequence length="456" mass="51119">MHDPTCGHPGFELQCNSNGSAVFNMSQNEYKVKDIVYKEKKVRLQNTALLTKSSQKCENLDIRNLTTDFRFSIDKQTTQNLVLMSNCSDNFSSGLDTYRIGTCENNTIEYVMLENDTNMRNMTGKCGVVVEAPVEAGGGPTQGVANLMHHHRRNYKPDKILCLDPYYNRCLPKDCGDGLNISYPFAIRTLHDPICGYPGFVVHCNSNGSAVFNMSQNEYKVKDIVYKEKKVRLQNTALLTKNSQNCENLDIRNFTTDWRLSINNHTTQNLVLMSNCSGNTSSGLVPGMDIYRVGSTRSCEKDTIKYAMLKNDTNLRNMTGRCSVVVETPVETGGGEGWRVNGTNYGEVMEQGFELTWRAPDCGECETSGGTCGFNATALRFVCFCTDRPHARFLRPNISPSPTYKPNRGSILKPIGDRRSSPPSLYVNFEIIVLPMWDWDKSDGIGVFLGYLCRIL</sequence>
<accession>A0A2U1PBY4</accession>
<dbReference type="STRING" id="35608.A0A2U1PBY4"/>
<dbReference type="PANTHER" id="PTHR33138">
    <property type="entry name" value="OS01G0690200 PROTEIN"/>
    <property type="match status" value="1"/>
</dbReference>
<evidence type="ECO:0000256" key="2">
    <source>
        <dbReference type="ARBA" id="ARBA00012513"/>
    </source>
</evidence>
<evidence type="ECO:0000259" key="7">
    <source>
        <dbReference type="Pfam" id="PF13947"/>
    </source>
</evidence>
<organism evidence="9 10">
    <name type="scientific">Artemisia annua</name>
    <name type="common">Sweet wormwood</name>
    <dbReference type="NCBI Taxonomy" id="35608"/>
    <lineage>
        <taxon>Eukaryota</taxon>
        <taxon>Viridiplantae</taxon>
        <taxon>Streptophyta</taxon>
        <taxon>Embryophyta</taxon>
        <taxon>Tracheophyta</taxon>
        <taxon>Spermatophyta</taxon>
        <taxon>Magnoliopsida</taxon>
        <taxon>eudicotyledons</taxon>
        <taxon>Gunneridae</taxon>
        <taxon>Pentapetalae</taxon>
        <taxon>asterids</taxon>
        <taxon>campanulids</taxon>
        <taxon>Asterales</taxon>
        <taxon>Asteraceae</taxon>
        <taxon>Asteroideae</taxon>
        <taxon>Anthemideae</taxon>
        <taxon>Artemisiinae</taxon>
        <taxon>Artemisia</taxon>
    </lineage>
</organism>
<name>A0A2U1PBY4_ARTAN</name>
<dbReference type="EC" id="2.7.11.1" evidence="2"/>
<dbReference type="GO" id="GO:0016020">
    <property type="term" value="C:membrane"/>
    <property type="evidence" value="ECO:0007669"/>
    <property type="project" value="UniProtKB-SubCell"/>
</dbReference>
<dbReference type="PANTHER" id="PTHR33138:SF27">
    <property type="entry name" value="WALL-ASSOCIATED RECEPTOR KINASE C-TERMINAL DOMAIN-CONTAINING PROTEIN"/>
    <property type="match status" value="1"/>
</dbReference>
<evidence type="ECO:0000256" key="1">
    <source>
        <dbReference type="ARBA" id="ARBA00004167"/>
    </source>
</evidence>
<comment type="catalytic activity">
    <reaction evidence="6">
        <text>L-seryl-[protein] + ATP = O-phospho-L-seryl-[protein] + ADP + H(+)</text>
        <dbReference type="Rhea" id="RHEA:17989"/>
        <dbReference type="Rhea" id="RHEA-COMP:9863"/>
        <dbReference type="Rhea" id="RHEA-COMP:11604"/>
        <dbReference type="ChEBI" id="CHEBI:15378"/>
        <dbReference type="ChEBI" id="CHEBI:29999"/>
        <dbReference type="ChEBI" id="CHEBI:30616"/>
        <dbReference type="ChEBI" id="CHEBI:83421"/>
        <dbReference type="ChEBI" id="CHEBI:456216"/>
        <dbReference type="EC" id="2.7.11.1"/>
    </reaction>
</comment>
<feature type="domain" description="Wall-associated receptor kinase C-terminal" evidence="8">
    <location>
        <begin position="303"/>
        <end position="388"/>
    </location>
</feature>
<dbReference type="GO" id="GO:0030247">
    <property type="term" value="F:polysaccharide binding"/>
    <property type="evidence" value="ECO:0007669"/>
    <property type="project" value="InterPro"/>
</dbReference>
<evidence type="ECO:0000313" key="9">
    <source>
        <dbReference type="EMBL" id="PWA83266.1"/>
    </source>
</evidence>
<dbReference type="InterPro" id="IPR032872">
    <property type="entry name" value="WAK_assoc_C"/>
</dbReference>
<feature type="domain" description="Wall-associated receptor kinase galacturonan-binding" evidence="7">
    <location>
        <begin position="4"/>
        <end position="45"/>
    </location>
</feature>
<evidence type="ECO:0000313" key="10">
    <source>
        <dbReference type="Proteomes" id="UP000245207"/>
    </source>
</evidence>
<keyword evidence="9" id="KW-0418">Kinase</keyword>
<keyword evidence="10" id="KW-1185">Reference proteome</keyword>
<dbReference type="Pfam" id="PF14380">
    <property type="entry name" value="WAK_assoc"/>
    <property type="match status" value="1"/>
</dbReference>
<evidence type="ECO:0000256" key="3">
    <source>
        <dbReference type="ARBA" id="ARBA00022729"/>
    </source>
</evidence>
<keyword evidence="3" id="KW-0732">Signal</keyword>
<evidence type="ECO:0000256" key="6">
    <source>
        <dbReference type="ARBA" id="ARBA00048679"/>
    </source>
</evidence>
<evidence type="ECO:0000259" key="8">
    <source>
        <dbReference type="Pfam" id="PF14380"/>
    </source>
</evidence>
<feature type="domain" description="Wall-associated receptor kinase galacturonan-binding" evidence="7">
    <location>
        <begin position="170"/>
        <end position="234"/>
    </location>
</feature>
<evidence type="ECO:0000256" key="5">
    <source>
        <dbReference type="ARBA" id="ARBA00047899"/>
    </source>
</evidence>
<dbReference type="GO" id="GO:0004674">
    <property type="term" value="F:protein serine/threonine kinase activity"/>
    <property type="evidence" value="ECO:0007669"/>
    <property type="project" value="UniProtKB-EC"/>
</dbReference>